<dbReference type="Proteomes" id="UP001597092">
    <property type="component" value="Unassembled WGS sequence"/>
</dbReference>
<organism evidence="3 4">
    <name type="scientific">Halobellus litoreus</name>
    <dbReference type="NCBI Taxonomy" id="755310"/>
    <lineage>
        <taxon>Archaea</taxon>
        <taxon>Methanobacteriati</taxon>
        <taxon>Methanobacteriota</taxon>
        <taxon>Stenosarchaea group</taxon>
        <taxon>Halobacteria</taxon>
        <taxon>Halobacteriales</taxon>
        <taxon>Haloferacaceae</taxon>
        <taxon>Halobellus</taxon>
    </lineage>
</organism>
<feature type="region of interest" description="Disordered" evidence="2">
    <location>
        <begin position="106"/>
        <end position="356"/>
    </location>
</feature>
<evidence type="ECO:0000256" key="2">
    <source>
        <dbReference type="SAM" id="MobiDB-lite"/>
    </source>
</evidence>
<keyword evidence="1" id="KW-0175">Coiled coil</keyword>
<feature type="coiled-coil region" evidence="1">
    <location>
        <begin position="430"/>
        <end position="471"/>
    </location>
</feature>
<sequence>MSHESDADRTTSVSDDEVTVEKSFAEDEFPVPAIKFRLSSASDDPTHVRLVDQIPEDFPMEGVGFHPDYESDNWTAYKDHRVEYERTLDPGEETTTVYGIRLEQASDVDGFLGEPILERPPAPEEGESEESPRDVEDILGTDRSQLVRDALQGNGRLAVDADVESEPEDPLADDEPRVAESEPPVAESEPVEGEHSVGDAIPEDEPASVTDEPAAVADEPSATDEEPAVAPGADPEVAGEAGTPEEPATDDAPSPRELGADLASASRRREDDRIAAVTPNEREGQADDVDAETEREAAGAGETQSEAVQGQAVEAPADETEPESSDEEAVEEHVDAPGAATEQGAGAESTPGRAVDDAAGGLAATLASEIRAGEVSESDLETLRGELDAGLPRSADVRIRRVQAQMEDLNAYADAIAEFIDEEGTGAELVERLDAELTEINEELGDLRASVDAADDERAELRESVEAVDSDVDAVDERLGEVAGQLVDVAEDAEDAAAGVDELHDRADGIEERLDRTTDRVDEVDSAVRDVSADVDDVAADVDDVAGEVENVASDIDETGAHVSRLDEEMGDVREDIAAIDGDVVDTRESLEAELDDLRAEVSALSAELDRVGEIEREIEELQQFRDRLNSAFGPGE</sequence>
<dbReference type="Gene3D" id="1.10.287.1490">
    <property type="match status" value="1"/>
</dbReference>
<proteinExistence type="predicted"/>
<accession>A0ABD6DSH6</accession>
<evidence type="ECO:0000313" key="3">
    <source>
        <dbReference type="EMBL" id="MFD1684234.1"/>
    </source>
</evidence>
<evidence type="ECO:0008006" key="5">
    <source>
        <dbReference type="Google" id="ProtNLM"/>
    </source>
</evidence>
<feature type="region of interest" description="Disordered" evidence="2">
    <location>
        <begin position="1"/>
        <end position="21"/>
    </location>
</feature>
<name>A0ABD6DSH6_9EURY</name>
<gene>
    <name evidence="3" type="ORF">ACFSAS_01255</name>
</gene>
<protein>
    <recommendedName>
        <fullName evidence="5">t-SNARE coiled-coil homology domain-containing protein</fullName>
    </recommendedName>
</protein>
<comment type="caution">
    <text evidence="3">The sequence shown here is derived from an EMBL/GenBank/DDBJ whole genome shotgun (WGS) entry which is preliminary data.</text>
</comment>
<feature type="compositionally biased region" description="Basic and acidic residues" evidence="2">
    <location>
        <begin position="267"/>
        <end position="285"/>
    </location>
</feature>
<reference evidence="3 4" key="1">
    <citation type="journal article" date="2019" name="Int. J. Syst. Evol. Microbiol.">
        <title>The Global Catalogue of Microorganisms (GCM) 10K type strain sequencing project: providing services to taxonomists for standard genome sequencing and annotation.</title>
        <authorList>
            <consortium name="The Broad Institute Genomics Platform"/>
            <consortium name="The Broad Institute Genome Sequencing Center for Infectious Disease"/>
            <person name="Wu L."/>
            <person name="Ma J."/>
        </authorList>
    </citation>
    <scope>NUCLEOTIDE SEQUENCE [LARGE SCALE GENOMIC DNA]</scope>
    <source>
        <strain evidence="3 4">CGMCC 1.10387</strain>
    </source>
</reference>
<feature type="compositionally biased region" description="Acidic residues" evidence="2">
    <location>
        <begin position="161"/>
        <end position="173"/>
    </location>
</feature>
<keyword evidence="4" id="KW-1185">Reference proteome</keyword>
<dbReference type="EMBL" id="JBHUDP010000001">
    <property type="protein sequence ID" value="MFD1684234.1"/>
    <property type="molecule type" value="Genomic_DNA"/>
</dbReference>
<evidence type="ECO:0000256" key="1">
    <source>
        <dbReference type="SAM" id="Coils"/>
    </source>
</evidence>
<evidence type="ECO:0000313" key="4">
    <source>
        <dbReference type="Proteomes" id="UP001597092"/>
    </source>
</evidence>
<feature type="compositionally biased region" description="Acidic residues" evidence="2">
    <location>
        <begin position="316"/>
        <end position="330"/>
    </location>
</feature>
<dbReference type="SUPFAM" id="SSF58104">
    <property type="entry name" value="Methyl-accepting chemotaxis protein (MCP) signaling domain"/>
    <property type="match status" value="1"/>
</dbReference>
<dbReference type="AlphaFoldDB" id="A0ABD6DSH6"/>
<dbReference type="RefSeq" id="WP_256308273.1">
    <property type="nucleotide sequence ID" value="NZ_JANHAW010000002.1"/>
</dbReference>
<feature type="coiled-coil region" evidence="1">
    <location>
        <begin position="588"/>
        <end position="632"/>
    </location>
</feature>